<name>D8RG15_SELML</name>
<dbReference type="Gene3D" id="2.90.10.10">
    <property type="entry name" value="Bulb-type lectin domain"/>
    <property type="match status" value="1"/>
</dbReference>
<gene>
    <name evidence="2" type="ORF">SELMODRAFT_92399</name>
</gene>
<proteinExistence type="predicted"/>
<evidence type="ECO:0000259" key="1">
    <source>
        <dbReference type="PROSITE" id="PS50927"/>
    </source>
</evidence>
<evidence type="ECO:0000313" key="3">
    <source>
        <dbReference type="Proteomes" id="UP000001514"/>
    </source>
</evidence>
<dbReference type="AlphaFoldDB" id="D8RG15"/>
<dbReference type="Proteomes" id="UP000001514">
    <property type="component" value="Unassembled WGS sequence"/>
</dbReference>
<dbReference type="EMBL" id="GL377578">
    <property type="protein sequence ID" value="EFJ28963.1"/>
    <property type="molecule type" value="Genomic_DNA"/>
</dbReference>
<feature type="domain" description="Bulb-type lectin" evidence="1">
    <location>
        <begin position="1"/>
        <end position="93"/>
    </location>
</feature>
<dbReference type="InterPro" id="IPR036426">
    <property type="entry name" value="Bulb-type_lectin_dom_sf"/>
</dbReference>
<dbReference type="InterPro" id="IPR001480">
    <property type="entry name" value="Bulb-type_lectin_dom"/>
</dbReference>
<dbReference type="HOGENOM" id="CLU_164480_1_0_1"/>
<dbReference type="SUPFAM" id="SSF51110">
    <property type="entry name" value="alpha-D-mannose-specific plant lectins"/>
    <property type="match status" value="1"/>
</dbReference>
<evidence type="ECO:0000313" key="2">
    <source>
        <dbReference type="EMBL" id="EFJ28963.1"/>
    </source>
</evidence>
<keyword evidence="3" id="KW-1185">Reference proteome</keyword>
<reference evidence="2 3" key="1">
    <citation type="journal article" date="2011" name="Science">
        <title>The Selaginella genome identifies genetic changes associated with the evolution of vascular plants.</title>
        <authorList>
            <person name="Banks J.A."/>
            <person name="Nishiyama T."/>
            <person name="Hasebe M."/>
            <person name="Bowman J.L."/>
            <person name="Gribskov M."/>
            <person name="dePamphilis C."/>
            <person name="Albert V.A."/>
            <person name="Aono N."/>
            <person name="Aoyama T."/>
            <person name="Ambrose B.A."/>
            <person name="Ashton N.W."/>
            <person name="Axtell M.J."/>
            <person name="Barker E."/>
            <person name="Barker M.S."/>
            <person name="Bennetzen J.L."/>
            <person name="Bonawitz N.D."/>
            <person name="Chapple C."/>
            <person name="Cheng C."/>
            <person name="Correa L.G."/>
            <person name="Dacre M."/>
            <person name="DeBarry J."/>
            <person name="Dreyer I."/>
            <person name="Elias M."/>
            <person name="Engstrom E.M."/>
            <person name="Estelle M."/>
            <person name="Feng L."/>
            <person name="Finet C."/>
            <person name="Floyd S.K."/>
            <person name="Frommer W.B."/>
            <person name="Fujita T."/>
            <person name="Gramzow L."/>
            <person name="Gutensohn M."/>
            <person name="Harholt J."/>
            <person name="Hattori M."/>
            <person name="Heyl A."/>
            <person name="Hirai T."/>
            <person name="Hiwatashi Y."/>
            <person name="Ishikawa M."/>
            <person name="Iwata M."/>
            <person name="Karol K.G."/>
            <person name="Koehler B."/>
            <person name="Kolukisaoglu U."/>
            <person name="Kubo M."/>
            <person name="Kurata T."/>
            <person name="Lalonde S."/>
            <person name="Li K."/>
            <person name="Li Y."/>
            <person name="Litt A."/>
            <person name="Lyons E."/>
            <person name="Manning G."/>
            <person name="Maruyama T."/>
            <person name="Michael T.P."/>
            <person name="Mikami K."/>
            <person name="Miyazaki S."/>
            <person name="Morinaga S."/>
            <person name="Murata T."/>
            <person name="Mueller-Roeber B."/>
            <person name="Nelson D.R."/>
            <person name="Obara M."/>
            <person name="Oguri Y."/>
            <person name="Olmstead R.G."/>
            <person name="Onodera N."/>
            <person name="Petersen B.L."/>
            <person name="Pils B."/>
            <person name="Prigge M."/>
            <person name="Rensing S.A."/>
            <person name="Riano-Pachon D.M."/>
            <person name="Roberts A.W."/>
            <person name="Sato Y."/>
            <person name="Scheller H.V."/>
            <person name="Schulz B."/>
            <person name="Schulz C."/>
            <person name="Shakirov E.V."/>
            <person name="Shibagaki N."/>
            <person name="Shinohara N."/>
            <person name="Shippen D.E."/>
            <person name="Soerensen I."/>
            <person name="Sotooka R."/>
            <person name="Sugimoto N."/>
            <person name="Sugita M."/>
            <person name="Sumikawa N."/>
            <person name="Tanurdzic M."/>
            <person name="Theissen G."/>
            <person name="Ulvskov P."/>
            <person name="Wakazuki S."/>
            <person name="Weng J.K."/>
            <person name="Willats W.W."/>
            <person name="Wipf D."/>
            <person name="Wolf P.G."/>
            <person name="Yang L."/>
            <person name="Zimmer A.D."/>
            <person name="Zhu Q."/>
            <person name="Mitros T."/>
            <person name="Hellsten U."/>
            <person name="Loque D."/>
            <person name="Otillar R."/>
            <person name="Salamov A."/>
            <person name="Schmutz J."/>
            <person name="Shapiro H."/>
            <person name="Lindquist E."/>
            <person name="Lucas S."/>
            <person name="Rokhsar D."/>
            <person name="Grigoriev I.V."/>
        </authorList>
    </citation>
    <scope>NUCLEOTIDE SEQUENCE [LARGE SCALE GENOMIC DNA]</scope>
</reference>
<sequence length="95" mass="11470">MVYSLIMQLDCNLVLYFKQNKIWDTKTNGKGTNCFLRMQKDGNLVLYDKNYMVIWSYNLYWKNIWVTFSLCVVNDGYIIVYDTKTQKSIWKSKRN</sequence>
<protein>
    <recommendedName>
        <fullName evidence="1">Bulb-type lectin domain-containing protein</fullName>
    </recommendedName>
</protein>
<dbReference type="PROSITE" id="PS50927">
    <property type="entry name" value="BULB_LECTIN"/>
    <property type="match status" value="1"/>
</dbReference>
<organism evidence="3">
    <name type="scientific">Selaginella moellendorffii</name>
    <name type="common">Spikemoss</name>
    <dbReference type="NCBI Taxonomy" id="88036"/>
    <lineage>
        <taxon>Eukaryota</taxon>
        <taxon>Viridiplantae</taxon>
        <taxon>Streptophyta</taxon>
        <taxon>Embryophyta</taxon>
        <taxon>Tracheophyta</taxon>
        <taxon>Lycopodiopsida</taxon>
        <taxon>Selaginellales</taxon>
        <taxon>Selaginellaceae</taxon>
        <taxon>Selaginella</taxon>
    </lineage>
</organism>
<accession>D8RG15</accession>
<dbReference type="InParanoid" id="D8RG15"/>
<dbReference type="Gramene" id="EFJ28963">
    <property type="protein sequence ID" value="EFJ28963"/>
    <property type="gene ID" value="SELMODRAFT_92399"/>
</dbReference>
<dbReference type="KEGG" id="smo:SELMODRAFT_92399"/>